<comment type="caution">
    <text evidence="1">The sequence shown here is derived from an EMBL/GenBank/DDBJ whole genome shotgun (WGS) entry which is preliminary data.</text>
</comment>
<dbReference type="AlphaFoldDB" id="A0AAD7SIN4"/>
<evidence type="ECO:0000313" key="2">
    <source>
        <dbReference type="Proteomes" id="UP001221898"/>
    </source>
</evidence>
<reference evidence="1" key="1">
    <citation type="journal article" date="2023" name="Science">
        <title>Genome structures resolve the early diversification of teleost fishes.</title>
        <authorList>
            <person name="Parey E."/>
            <person name="Louis A."/>
            <person name="Montfort J."/>
            <person name="Bouchez O."/>
            <person name="Roques C."/>
            <person name="Iampietro C."/>
            <person name="Lluch J."/>
            <person name="Castinel A."/>
            <person name="Donnadieu C."/>
            <person name="Desvignes T."/>
            <person name="Floi Bucao C."/>
            <person name="Jouanno E."/>
            <person name="Wen M."/>
            <person name="Mejri S."/>
            <person name="Dirks R."/>
            <person name="Jansen H."/>
            <person name="Henkel C."/>
            <person name="Chen W.J."/>
            <person name="Zahm M."/>
            <person name="Cabau C."/>
            <person name="Klopp C."/>
            <person name="Thompson A.W."/>
            <person name="Robinson-Rechavi M."/>
            <person name="Braasch I."/>
            <person name="Lecointre G."/>
            <person name="Bobe J."/>
            <person name="Postlethwait J.H."/>
            <person name="Berthelot C."/>
            <person name="Roest Crollius H."/>
            <person name="Guiguen Y."/>
        </authorList>
    </citation>
    <scope>NUCLEOTIDE SEQUENCE</scope>
    <source>
        <strain evidence="1">NC1722</strain>
    </source>
</reference>
<organism evidence="1 2">
    <name type="scientific">Aldrovandia affinis</name>
    <dbReference type="NCBI Taxonomy" id="143900"/>
    <lineage>
        <taxon>Eukaryota</taxon>
        <taxon>Metazoa</taxon>
        <taxon>Chordata</taxon>
        <taxon>Craniata</taxon>
        <taxon>Vertebrata</taxon>
        <taxon>Euteleostomi</taxon>
        <taxon>Actinopterygii</taxon>
        <taxon>Neopterygii</taxon>
        <taxon>Teleostei</taxon>
        <taxon>Notacanthiformes</taxon>
        <taxon>Halosauridae</taxon>
        <taxon>Aldrovandia</taxon>
    </lineage>
</organism>
<protein>
    <submittedName>
        <fullName evidence="1">Uncharacterized protein</fullName>
    </submittedName>
</protein>
<sequence length="135" mass="14614">MSGNTNIGIRFPRSSCRAVARDCNAVSTSEGRVCGCAICPSKCLVGPTLSTCPHLLYIQWCDENTAAEISRPSLSEAVGGRKMNAIGWAELVCEDVSQCCQALSQTLGTHNSSSINSRCQKLYLYPHKLKPVDFK</sequence>
<dbReference type="EMBL" id="JAINUG010000058">
    <property type="protein sequence ID" value="KAJ8403355.1"/>
    <property type="molecule type" value="Genomic_DNA"/>
</dbReference>
<gene>
    <name evidence="1" type="ORF">AAFF_G00351270</name>
</gene>
<name>A0AAD7SIN4_9TELE</name>
<proteinExistence type="predicted"/>
<dbReference type="Proteomes" id="UP001221898">
    <property type="component" value="Unassembled WGS sequence"/>
</dbReference>
<keyword evidence="2" id="KW-1185">Reference proteome</keyword>
<accession>A0AAD7SIN4</accession>
<evidence type="ECO:0000313" key="1">
    <source>
        <dbReference type="EMBL" id="KAJ8403355.1"/>
    </source>
</evidence>